<dbReference type="CDD" id="cd21931">
    <property type="entry name" value="TD_EMAP-like"/>
    <property type="match status" value="1"/>
</dbReference>
<feature type="compositionally biased region" description="Polar residues" evidence="1">
    <location>
        <begin position="121"/>
        <end position="168"/>
    </location>
</feature>
<protein>
    <recommendedName>
        <fullName evidence="4">Echinoderm microtubule-associated protein-like 1</fullName>
    </recommendedName>
</protein>
<feature type="compositionally biased region" description="Low complexity" evidence="1">
    <location>
        <begin position="93"/>
        <end position="114"/>
    </location>
</feature>
<evidence type="ECO:0008006" key="4">
    <source>
        <dbReference type="Google" id="ProtNLM"/>
    </source>
</evidence>
<feature type="compositionally biased region" description="Basic and acidic residues" evidence="1">
    <location>
        <begin position="48"/>
        <end position="61"/>
    </location>
</feature>
<dbReference type="AlphaFoldDB" id="A0AA40KYB8"/>
<evidence type="ECO:0000313" key="2">
    <source>
        <dbReference type="EMBL" id="KAK1137391.1"/>
    </source>
</evidence>
<dbReference type="InterPro" id="IPR049813">
    <property type="entry name" value="Elp-1-like_TD"/>
</dbReference>
<dbReference type="Proteomes" id="UP001177670">
    <property type="component" value="Unassembled WGS sequence"/>
</dbReference>
<organism evidence="2 3">
    <name type="scientific">Melipona bicolor</name>
    <dbReference type="NCBI Taxonomy" id="60889"/>
    <lineage>
        <taxon>Eukaryota</taxon>
        <taxon>Metazoa</taxon>
        <taxon>Ecdysozoa</taxon>
        <taxon>Arthropoda</taxon>
        <taxon>Hexapoda</taxon>
        <taxon>Insecta</taxon>
        <taxon>Pterygota</taxon>
        <taxon>Neoptera</taxon>
        <taxon>Endopterygota</taxon>
        <taxon>Hymenoptera</taxon>
        <taxon>Apocrita</taxon>
        <taxon>Aculeata</taxon>
        <taxon>Apoidea</taxon>
        <taxon>Anthophila</taxon>
        <taxon>Apidae</taxon>
        <taxon>Melipona</taxon>
    </lineage>
</organism>
<keyword evidence="3" id="KW-1185">Reference proteome</keyword>
<sequence length="196" mass="21865">MLECETGSLLGRVADLERQSLAQRDEIVCLRATLADALRRIAQLEGREKREDERNERRNERIVSSPLRNGHVSLRSNQNSTPTKDIRLRQTGSSCLRNSSSSGSSQDVRDSISSPRRPVSYTHSSQLPQRSPTARSNGPPQSSLRRAKRWSSTGDFTHSPQNQGNNSQLVSNRFSASTKSLFNLFKPPALNNVKHG</sequence>
<reference evidence="2" key="1">
    <citation type="submission" date="2021-10" db="EMBL/GenBank/DDBJ databases">
        <title>Melipona bicolor Genome sequencing and assembly.</title>
        <authorList>
            <person name="Araujo N.S."/>
            <person name="Arias M.C."/>
        </authorList>
    </citation>
    <scope>NUCLEOTIDE SEQUENCE</scope>
    <source>
        <strain evidence="2">USP_2M_L1-L4_2017</strain>
        <tissue evidence="2">Whole body</tissue>
    </source>
</reference>
<feature type="compositionally biased region" description="Polar residues" evidence="1">
    <location>
        <begin position="74"/>
        <end position="83"/>
    </location>
</feature>
<name>A0AA40KYB8_9HYME</name>
<evidence type="ECO:0000313" key="3">
    <source>
        <dbReference type="Proteomes" id="UP001177670"/>
    </source>
</evidence>
<dbReference type="EMBL" id="JAHYIQ010000001">
    <property type="protein sequence ID" value="KAK1137391.1"/>
    <property type="molecule type" value="Genomic_DNA"/>
</dbReference>
<comment type="caution">
    <text evidence="2">The sequence shown here is derived from an EMBL/GenBank/DDBJ whole genome shotgun (WGS) entry which is preliminary data.</text>
</comment>
<gene>
    <name evidence="2" type="ORF">K0M31_001902</name>
</gene>
<feature type="region of interest" description="Disordered" evidence="1">
    <location>
        <begin position="48"/>
        <end position="168"/>
    </location>
</feature>
<evidence type="ECO:0000256" key="1">
    <source>
        <dbReference type="SAM" id="MobiDB-lite"/>
    </source>
</evidence>
<accession>A0AA40KYB8</accession>
<proteinExistence type="predicted"/>